<dbReference type="SUPFAM" id="SSF48179">
    <property type="entry name" value="6-phosphogluconate dehydrogenase C-terminal domain-like"/>
    <property type="match status" value="1"/>
</dbReference>
<proteinExistence type="inferred from homology"/>
<dbReference type="EMBL" id="JAGYPE020000014">
    <property type="protein sequence ID" value="MCH6265935.1"/>
    <property type="molecule type" value="Genomic_DNA"/>
</dbReference>
<dbReference type="InterPro" id="IPR036291">
    <property type="entry name" value="NAD(P)-bd_dom_sf"/>
</dbReference>
<evidence type="ECO:0000259" key="6">
    <source>
        <dbReference type="Pfam" id="PF08125"/>
    </source>
</evidence>
<feature type="domain" description="Mannitol dehydrogenase C-terminal" evidence="6">
    <location>
        <begin position="273"/>
        <end position="469"/>
    </location>
</feature>
<comment type="similarity">
    <text evidence="4">Belongs to the mannitol dehydrogenase family. UxaB subfamily.</text>
</comment>
<dbReference type="Gene3D" id="3.40.50.720">
    <property type="entry name" value="NAD(P)-binding Rossmann-like Domain"/>
    <property type="match status" value="1"/>
</dbReference>
<dbReference type="GO" id="GO:0005829">
    <property type="term" value="C:cytosol"/>
    <property type="evidence" value="ECO:0007669"/>
    <property type="project" value="TreeGrafter"/>
</dbReference>
<dbReference type="Gene3D" id="1.10.1040.10">
    <property type="entry name" value="N-(1-d-carboxylethyl)-l-norvaline Dehydrogenase, domain 2"/>
    <property type="match status" value="1"/>
</dbReference>
<comment type="pathway">
    <text evidence="4">Carbohydrate metabolism; pentose and glucuronate interconversion.</text>
</comment>
<keyword evidence="9" id="KW-1185">Reference proteome</keyword>
<dbReference type="InterPro" id="IPR008927">
    <property type="entry name" value="6-PGluconate_DH-like_C_sf"/>
</dbReference>
<dbReference type="InterPro" id="IPR013328">
    <property type="entry name" value="6PGD_dom2"/>
</dbReference>
<dbReference type="GO" id="GO:0008926">
    <property type="term" value="F:mannitol-1-phosphate 5-dehydrogenase activity"/>
    <property type="evidence" value="ECO:0007669"/>
    <property type="project" value="UniProtKB-EC"/>
</dbReference>
<dbReference type="InterPro" id="IPR013118">
    <property type="entry name" value="Mannitol_DH_C"/>
</dbReference>
<comment type="catalytic activity">
    <reaction evidence="4">
        <text>D-altronate + NAD(+) = keto-D-tagaturonate + NADH + H(+)</text>
        <dbReference type="Rhea" id="RHEA:17813"/>
        <dbReference type="ChEBI" id="CHEBI:15378"/>
        <dbReference type="ChEBI" id="CHEBI:17360"/>
        <dbReference type="ChEBI" id="CHEBI:17886"/>
        <dbReference type="ChEBI" id="CHEBI:57540"/>
        <dbReference type="ChEBI" id="CHEBI:57945"/>
        <dbReference type="EC" id="1.1.1.58"/>
    </reaction>
</comment>
<dbReference type="InterPro" id="IPR023668">
    <property type="entry name" value="Altronate_OxRdtase"/>
</dbReference>
<dbReference type="Pfam" id="PF01232">
    <property type="entry name" value="Mannitol_dh"/>
    <property type="match status" value="1"/>
</dbReference>
<evidence type="ECO:0000259" key="5">
    <source>
        <dbReference type="Pfam" id="PF01232"/>
    </source>
</evidence>
<sequence>MQKLNRKTVQGIESYPEKVLQFGEGNFLRAFVDWQIDVMNKANLFNGSIVVVQPRGYEKVEKLNAQDGLYTLYLQGMKDGKPVKEHTLIQSINRGLNLYTEYEKYLELAQNPELRFVFSNTTEAGIAYQETDRLEDRPQKSFPGKLTAFLYHRFQAFNGDNSRGLIIIPCELIEKNGEKLKEMILQYAAAWNLGAEFVQWINDANTFCNSLVDRIVPGFPVDTITEMTEELGYQDDFVVASEQFYNFVIEGPQWIKEEFPTHLAGLDTMFVDDLTPYRTRKVRILNGAHTAMTPVSYLYGLETVAEAVEHPVMGSFIKELIFDEIIPTLDLPAEELASFAKDVLDRFRNPYIKHFLMSISLNSISKYTTRDLPSLLEYINRKEELPKKLVFSLAALIAFYKGKRGAEDINLSDDQDILEFFKTQWDSFDGSRESLKEIVRAVFGYEKNWGMDLNSVTGLTDAVTHYLYEIETKGMKQALETVLKEKTAR</sequence>
<gene>
    <name evidence="4" type="primary">uxaB</name>
    <name evidence="8" type="ORF">KHB02_010410</name>
    <name evidence="7" type="ORF">KHB02_07785</name>
</gene>
<accession>A0A942SWY6</accession>
<evidence type="ECO:0000256" key="2">
    <source>
        <dbReference type="ARBA" id="ARBA00023027"/>
    </source>
</evidence>
<protein>
    <recommendedName>
        <fullName evidence="4">Altronate oxidoreductase</fullName>
        <ecNumber evidence="4">1.1.1.58</ecNumber>
    </recommendedName>
    <alternativeName>
        <fullName evidence="4">Tagaturonate dehydrogenase</fullName>
    </alternativeName>
    <alternativeName>
        <fullName evidence="4">Tagaturonate reductase</fullName>
    </alternativeName>
</protein>
<dbReference type="InterPro" id="IPR000669">
    <property type="entry name" value="Mannitol_DH"/>
</dbReference>
<keyword evidence="1 4" id="KW-0560">Oxidoreductase</keyword>
<evidence type="ECO:0000313" key="9">
    <source>
        <dbReference type="Proteomes" id="UP000677265"/>
    </source>
</evidence>
<evidence type="ECO:0000256" key="1">
    <source>
        <dbReference type="ARBA" id="ARBA00023002"/>
    </source>
</evidence>
<reference evidence="7" key="1">
    <citation type="submission" date="2021-05" db="EMBL/GenBank/DDBJ databases">
        <title>Novel Bacillus species.</title>
        <authorList>
            <person name="Liu G."/>
        </authorList>
    </citation>
    <scope>NUCLEOTIDE SEQUENCE</scope>
    <source>
        <strain evidence="7 9">FJAT-50051</strain>
    </source>
</reference>
<dbReference type="EC" id="1.1.1.58" evidence="4"/>
<evidence type="ECO:0000256" key="4">
    <source>
        <dbReference type="HAMAP-Rule" id="MF_00670"/>
    </source>
</evidence>
<comment type="catalytic activity">
    <reaction evidence="3">
        <text>D-mannitol 1-phosphate + NAD(+) = beta-D-fructose 6-phosphate + NADH + H(+)</text>
        <dbReference type="Rhea" id="RHEA:19661"/>
        <dbReference type="ChEBI" id="CHEBI:15378"/>
        <dbReference type="ChEBI" id="CHEBI:57540"/>
        <dbReference type="ChEBI" id="CHEBI:57634"/>
        <dbReference type="ChEBI" id="CHEBI:57945"/>
        <dbReference type="ChEBI" id="CHEBI:61381"/>
        <dbReference type="EC" id="1.1.1.17"/>
    </reaction>
</comment>
<comment type="caution">
    <text evidence="7">The sequence shown here is derived from an EMBL/GenBank/DDBJ whole genome shotgun (WGS) entry which is preliminary data.</text>
</comment>
<dbReference type="GO" id="GO:0019592">
    <property type="term" value="P:mannitol catabolic process"/>
    <property type="evidence" value="ECO:0007669"/>
    <property type="project" value="TreeGrafter"/>
</dbReference>
<dbReference type="GO" id="GO:0009026">
    <property type="term" value="F:tagaturonate reductase activity"/>
    <property type="evidence" value="ECO:0007669"/>
    <property type="project" value="UniProtKB-UniRule"/>
</dbReference>
<feature type="domain" description="Mannitol dehydrogenase N-terminal" evidence="5">
    <location>
        <begin position="18"/>
        <end position="255"/>
    </location>
</feature>
<dbReference type="Pfam" id="PF08125">
    <property type="entry name" value="Mannitol_dh_C"/>
    <property type="match status" value="1"/>
</dbReference>
<dbReference type="InterPro" id="IPR013131">
    <property type="entry name" value="Mannitol_DH_N"/>
</dbReference>
<evidence type="ECO:0000313" key="7">
    <source>
        <dbReference type="EMBL" id="MBS4181301.1"/>
    </source>
</evidence>
<dbReference type="RefSeq" id="WP_213141155.1">
    <property type="nucleotide sequence ID" value="NZ_JAGYPE020000014.1"/>
</dbReference>
<dbReference type="PRINTS" id="PR00084">
    <property type="entry name" value="MTLDHDRGNASE"/>
</dbReference>
<dbReference type="Proteomes" id="UP000677265">
    <property type="component" value="Unassembled WGS sequence"/>
</dbReference>
<dbReference type="AlphaFoldDB" id="A0A942SWY6"/>
<organism evidence="7">
    <name type="scientific">Neobacillus citreus</name>
    <dbReference type="NCBI Taxonomy" id="2833578"/>
    <lineage>
        <taxon>Bacteria</taxon>
        <taxon>Bacillati</taxon>
        <taxon>Bacillota</taxon>
        <taxon>Bacilli</taxon>
        <taxon>Bacillales</taxon>
        <taxon>Bacillaceae</taxon>
        <taxon>Neobacillus</taxon>
    </lineage>
</organism>
<name>A0A942SWY6_9BACI</name>
<feature type="binding site" evidence="4">
    <location>
        <begin position="19"/>
        <end position="30"/>
    </location>
    <ligand>
        <name>NAD(+)</name>
        <dbReference type="ChEBI" id="CHEBI:57540"/>
    </ligand>
</feature>
<keyword evidence="2 4" id="KW-0520">NAD</keyword>
<dbReference type="PANTHER" id="PTHR30524:SF0">
    <property type="entry name" value="ALTRONATE OXIDOREDUCTASE-RELATED"/>
    <property type="match status" value="1"/>
</dbReference>
<dbReference type="SUPFAM" id="SSF51735">
    <property type="entry name" value="NAD(P)-binding Rossmann-fold domains"/>
    <property type="match status" value="1"/>
</dbReference>
<dbReference type="GO" id="GO:0019698">
    <property type="term" value="P:D-galacturonate catabolic process"/>
    <property type="evidence" value="ECO:0007669"/>
    <property type="project" value="TreeGrafter"/>
</dbReference>
<dbReference type="PANTHER" id="PTHR30524">
    <property type="entry name" value="MANNITOL-1-PHOSPHATE 5-DEHYDROGENASE"/>
    <property type="match status" value="1"/>
</dbReference>
<evidence type="ECO:0000313" key="8">
    <source>
        <dbReference type="EMBL" id="MCH6265935.1"/>
    </source>
</evidence>
<dbReference type="HAMAP" id="MF_00670">
    <property type="entry name" value="Altron_oxidoreduct"/>
    <property type="match status" value="1"/>
</dbReference>
<dbReference type="EMBL" id="JAGYPE010000001">
    <property type="protein sequence ID" value="MBS4181301.1"/>
    <property type="molecule type" value="Genomic_DNA"/>
</dbReference>
<dbReference type="NCBIfam" id="NF002969">
    <property type="entry name" value="PRK03643.1"/>
    <property type="match status" value="1"/>
</dbReference>
<evidence type="ECO:0000256" key="3">
    <source>
        <dbReference type="ARBA" id="ARBA00048615"/>
    </source>
</evidence>